<evidence type="ECO:0000313" key="1">
    <source>
        <dbReference type="EMBL" id="KAH3669151.1"/>
    </source>
</evidence>
<dbReference type="Proteomes" id="UP000769528">
    <property type="component" value="Unassembled WGS sequence"/>
</dbReference>
<evidence type="ECO:0000313" key="2">
    <source>
        <dbReference type="Proteomes" id="UP000769528"/>
    </source>
</evidence>
<dbReference type="OrthoDB" id="3986620at2759"/>
<reference evidence="1" key="2">
    <citation type="submission" date="2021-01" db="EMBL/GenBank/DDBJ databases">
        <authorList>
            <person name="Schikora-Tamarit M.A."/>
        </authorList>
    </citation>
    <scope>NUCLEOTIDE SEQUENCE</scope>
    <source>
        <strain evidence="1">CBS6341</strain>
    </source>
</reference>
<protein>
    <submittedName>
        <fullName evidence="1">Uncharacterized protein</fullName>
    </submittedName>
</protein>
<accession>A0A9P8T7T2</accession>
<gene>
    <name evidence="1" type="ORF">WICMUC_004990</name>
</gene>
<dbReference type="AlphaFoldDB" id="A0A9P8T7T2"/>
<sequence length="403" mass="47020">MSDFNLYNQLLNSNLFLQTPLINNLENNNDDKIDEIYKSIRLNNYQNSFKQYLQLAEFVKFKLLSIDNNKSINNLSFIYKIYKLWELRLLSLIFANELSIAQQESKKLSSIFDNIFIAEQSDEKFNNEEQIRNIQFQSQQSNQFPKNITLSLKLLIIRLRSQGANNSLLTEYYQILFDIRKHYKYQDDNNNNNNNDSIYNKSVKILSFAISGSLIAKREYSTFLTHSNSIINSFEISDDKDQNYLDNLLLLSSLISLMKGDWDLANNYFNQISKLSNVLIILQQSLIQVNPILDNKQLNKLNGEELIPNKESIMAENIDQIQSLEGIFELIKNQLITGRILCSLCSLIELELRKLSINDDKLDLLHIYNGEFKPIDSNELDIDSIPNLFHVFSIKPNKLYTFE</sequence>
<keyword evidence="2" id="KW-1185">Reference proteome</keyword>
<proteinExistence type="predicted"/>
<comment type="caution">
    <text evidence="1">The sequence shown here is derived from an EMBL/GenBank/DDBJ whole genome shotgun (WGS) entry which is preliminary data.</text>
</comment>
<dbReference type="EMBL" id="JAEUBF010001336">
    <property type="protein sequence ID" value="KAH3669151.1"/>
    <property type="molecule type" value="Genomic_DNA"/>
</dbReference>
<name>A0A9P8T7T2_9ASCO</name>
<reference evidence="1" key="1">
    <citation type="journal article" date="2021" name="Open Biol.">
        <title>Shared evolutionary footprints suggest mitochondrial oxidative damage underlies multiple complex I losses in fungi.</title>
        <authorList>
            <person name="Schikora-Tamarit M.A."/>
            <person name="Marcet-Houben M."/>
            <person name="Nosek J."/>
            <person name="Gabaldon T."/>
        </authorList>
    </citation>
    <scope>NUCLEOTIDE SEQUENCE</scope>
    <source>
        <strain evidence="1">CBS6341</strain>
    </source>
</reference>
<organism evidence="1 2">
    <name type="scientific">Wickerhamomyces mucosus</name>
    <dbReference type="NCBI Taxonomy" id="1378264"/>
    <lineage>
        <taxon>Eukaryota</taxon>
        <taxon>Fungi</taxon>
        <taxon>Dikarya</taxon>
        <taxon>Ascomycota</taxon>
        <taxon>Saccharomycotina</taxon>
        <taxon>Saccharomycetes</taxon>
        <taxon>Phaffomycetales</taxon>
        <taxon>Wickerhamomycetaceae</taxon>
        <taxon>Wickerhamomyces</taxon>
    </lineage>
</organism>